<organism evidence="1">
    <name type="scientific">Blastocystis hominis</name>
    <dbReference type="NCBI Taxonomy" id="12968"/>
    <lineage>
        <taxon>Eukaryota</taxon>
        <taxon>Sar</taxon>
        <taxon>Stramenopiles</taxon>
        <taxon>Bigyra</taxon>
        <taxon>Opalozoa</taxon>
        <taxon>Opalinata</taxon>
        <taxon>Blastocystidae</taxon>
        <taxon>Blastocystis</taxon>
    </lineage>
</organism>
<evidence type="ECO:0000313" key="2">
    <source>
        <dbReference type="Proteomes" id="UP000008312"/>
    </source>
</evidence>
<accession>D8M021</accession>
<dbReference type="InParanoid" id="D8M021"/>
<dbReference type="Pfam" id="PF04733">
    <property type="entry name" value="Coatomer_E"/>
    <property type="match status" value="1"/>
</dbReference>
<name>D8M021_BLAHO</name>
<dbReference type="OrthoDB" id="310217at2759"/>
<dbReference type="GeneID" id="24918822"/>
<dbReference type="AlphaFoldDB" id="D8M021"/>
<protein>
    <submittedName>
        <fullName evidence="1">Uncharacterized protein</fullName>
    </submittedName>
</protein>
<dbReference type="InterPro" id="IPR011990">
    <property type="entry name" value="TPR-like_helical_dom_sf"/>
</dbReference>
<dbReference type="Gene3D" id="1.25.40.10">
    <property type="entry name" value="Tetratricopeptide repeat domain"/>
    <property type="match status" value="1"/>
</dbReference>
<proteinExistence type="predicted"/>
<keyword evidence="2" id="KW-1185">Reference proteome</keyword>
<dbReference type="EMBL" id="FN668642">
    <property type="protein sequence ID" value="CBK21410.2"/>
    <property type="molecule type" value="Genomic_DNA"/>
</dbReference>
<sequence length="83" mass="9711">MCKIDEDHVLTQLAKTWMNSNGDEEKMKESTYIYREIMDKLNESPMLVSNYLMSMFRSQSGSALDLEKANKCYEGLLEEYNKV</sequence>
<reference evidence="1" key="1">
    <citation type="submission" date="2010-02" db="EMBL/GenBank/DDBJ databases">
        <title>Sequencing and annotation of the Blastocystis hominis genome.</title>
        <authorList>
            <person name="Wincker P."/>
        </authorList>
    </citation>
    <scope>NUCLEOTIDE SEQUENCE</scope>
    <source>
        <strain evidence="1">Singapore isolate B</strain>
    </source>
</reference>
<evidence type="ECO:0000313" key="1">
    <source>
        <dbReference type="EMBL" id="CBK21410.2"/>
    </source>
</evidence>
<dbReference type="RefSeq" id="XP_012895458.1">
    <property type="nucleotide sequence ID" value="XM_013040004.1"/>
</dbReference>
<gene>
    <name evidence="1" type="ORF">GSBLH_T00001579001</name>
</gene>
<dbReference type="Proteomes" id="UP000008312">
    <property type="component" value="Unassembled WGS sequence"/>
</dbReference>